<feature type="region of interest" description="Disordered" evidence="1">
    <location>
        <begin position="519"/>
        <end position="542"/>
    </location>
</feature>
<protein>
    <submittedName>
        <fullName evidence="4">Uncharacterized protein LOC113870076</fullName>
    </submittedName>
</protein>
<dbReference type="Pfam" id="PF13650">
    <property type="entry name" value="Asp_protease_2"/>
    <property type="match status" value="1"/>
</dbReference>
<reference evidence="3" key="1">
    <citation type="journal article" date="2019" name="Toxins">
        <title>Detection of Abrin-Like and Prepropulchellin-Like Toxin Genes and Transcripts Using Whole Genome Sequencing and Full-Length Transcript Sequencing of Abrus precatorius.</title>
        <authorList>
            <person name="Hovde B.T."/>
            <person name="Daligault H.E."/>
            <person name="Hanschen E.R."/>
            <person name="Kunde Y.A."/>
            <person name="Johnson M.B."/>
            <person name="Starkenburg S.R."/>
            <person name="Johnson S.L."/>
        </authorList>
    </citation>
    <scope>NUCLEOTIDE SEQUENCE [LARGE SCALE GENOMIC DNA]</scope>
</reference>
<evidence type="ECO:0000313" key="3">
    <source>
        <dbReference type="Proteomes" id="UP000694853"/>
    </source>
</evidence>
<reference evidence="4" key="2">
    <citation type="submission" date="2025-08" db="UniProtKB">
        <authorList>
            <consortium name="RefSeq"/>
        </authorList>
    </citation>
    <scope>IDENTIFICATION</scope>
    <source>
        <tissue evidence="4">Young leaves</tissue>
    </source>
</reference>
<dbReference type="Proteomes" id="UP000694853">
    <property type="component" value="Unplaced"/>
</dbReference>
<name>A0A8B8M1E5_ABRPR</name>
<dbReference type="PANTHER" id="PTHR33067">
    <property type="entry name" value="RNA-DIRECTED DNA POLYMERASE-RELATED"/>
    <property type="match status" value="1"/>
</dbReference>
<dbReference type="CDD" id="cd00303">
    <property type="entry name" value="retropepsin_like"/>
    <property type="match status" value="1"/>
</dbReference>
<dbReference type="InterPro" id="IPR005162">
    <property type="entry name" value="Retrotrans_gag_dom"/>
</dbReference>
<dbReference type="Pfam" id="PF03732">
    <property type="entry name" value="Retrotrans_gag"/>
    <property type="match status" value="1"/>
</dbReference>
<feature type="region of interest" description="Disordered" evidence="1">
    <location>
        <begin position="818"/>
        <end position="848"/>
    </location>
</feature>
<feature type="domain" description="Retrotransposon gag" evidence="2">
    <location>
        <begin position="185"/>
        <end position="279"/>
    </location>
</feature>
<evidence type="ECO:0000259" key="2">
    <source>
        <dbReference type="Pfam" id="PF03732"/>
    </source>
</evidence>
<accession>A0A8B8M1E5</accession>
<dbReference type="GeneID" id="113870076"/>
<dbReference type="KEGG" id="aprc:113870076"/>
<evidence type="ECO:0000313" key="4">
    <source>
        <dbReference type="RefSeq" id="XP_027362476.1"/>
    </source>
</evidence>
<dbReference type="Gene3D" id="2.40.70.10">
    <property type="entry name" value="Acid Proteases"/>
    <property type="match status" value="1"/>
</dbReference>
<dbReference type="PANTHER" id="PTHR33067:SF35">
    <property type="entry name" value="ASPARTIC PEPTIDASE DDI1-TYPE DOMAIN-CONTAINING PROTEIN"/>
    <property type="match status" value="1"/>
</dbReference>
<dbReference type="OrthoDB" id="1427857at2759"/>
<dbReference type="RefSeq" id="XP_027362476.1">
    <property type="nucleotide sequence ID" value="XM_027506675.1"/>
</dbReference>
<evidence type="ECO:0000256" key="1">
    <source>
        <dbReference type="SAM" id="MobiDB-lite"/>
    </source>
</evidence>
<feature type="compositionally biased region" description="Basic and acidic residues" evidence="1">
    <location>
        <begin position="826"/>
        <end position="848"/>
    </location>
</feature>
<dbReference type="InterPro" id="IPR021109">
    <property type="entry name" value="Peptidase_aspartic_dom_sf"/>
</dbReference>
<dbReference type="AlphaFoldDB" id="A0A8B8M1E5"/>
<gene>
    <name evidence="4" type="primary">LOC113870076</name>
</gene>
<proteinExistence type="predicted"/>
<organism evidence="3 4">
    <name type="scientific">Abrus precatorius</name>
    <name type="common">Indian licorice</name>
    <name type="synonym">Glycine abrus</name>
    <dbReference type="NCBI Taxonomy" id="3816"/>
    <lineage>
        <taxon>Eukaryota</taxon>
        <taxon>Viridiplantae</taxon>
        <taxon>Streptophyta</taxon>
        <taxon>Embryophyta</taxon>
        <taxon>Tracheophyta</taxon>
        <taxon>Spermatophyta</taxon>
        <taxon>Magnoliopsida</taxon>
        <taxon>eudicotyledons</taxon>
        <taxon>Gunneridae</taxon>
        <taxon>Pentapetalae</taxon>
        <taxon>rosids</taxon>
        <taxon>fabids</taxon>
        <taxon>Fabales</taxon>
        <taxon>Fabaceae</taxon>
        <taxon>Papilionoideae</taxon>
        <taxon>50 kb inversion clade</taxon>
        <taxon>NPAAA clade</taxon>
        <taxon>indigoferoid/millettioid clade</taxon>
        <taxon>Abreae</taxon>
        <taxon>Abrus</taxon>
    </lineage>
</organism>
<keyword evidence="3" id="KW-1185">Reference proteome</keyword>
<sequence length="878" mass="100151">MVVLMDSQTVKMIGLAEFRNNLYVTLLNNKLPTPNNNGSIEAENEPQLRRSNRARHPPIYLHDFHRNTMVSSSDLELKNYKEAIKSQYWIEAMLNNELKALEQNHTRDIIDLPLACRNWKLEQLDVNNAFLHGDLNEKVYIDIHEGFVQFDGLQDEDPNAHIANFLEICDTFKIDGAIDDAIRLRLFPFSLRSRAKQWLNSLPRGSITSWEAMAEKFLAKYFPPAKTAKMRNNISSFYQLESETLYDTWERFKELLRKCPHHGIPDWLQVQTFYNGLNPATGQMIDAAAGGTLNSKTPRAAQELFEEMAMNSYQWSSTRSKPAKSAGIYSLDAVTSLAMQVEALGKKIDGLSVNHQVAPVMRCDICGGGHPNHECRATQEEYANVIGNIPPYQNYNSMNNPGWRNYANQPWNNNQQPMRNNTLPGFQQASHPPLPPAEKKSNLEELMTKFIQTSESRFQSTETALRNQQASIHNLEIQLGQISRLLSERPQGSLPGNTETNPREQVNAVTLRSGITLQEKGKQETEKDAVGEEDKCQEETVEKPPVVKEFIPPLPYPARLKKDRDNEQFGKFLSLFRQLHINLPFVDALAQMPKYAKFLKDLLSNKKKLEELATVTLNEECSAILQNKMPEKLKDPGSFTLPCLIGRLIVDRALADLGASINLMPYSVFKKLGLGEPRPTRMSIQLADRSIKYPRGIIDDVLVKVDKFIFPVDFVILDMDEDTNVPLILGRPFLATAGAIIDVRDGKLILRVRDEKVTFKIPDEFLISNPLERSLVHDRGKDDMSLVTQEQWCHLEATKPLWRKRDFKVLEWKSEKQRNSSINEPPDEKLKNKQVEQNKLHSKDKDASDQCTAISSSTKYQMLFTFSEIVNYPKKKIG</sequence>